<dbReference type="Proteomes" id="UP001056610">
    <property type="component" value="Chromosome"/>
</dbReference>
<sequence>MCPGPWWCGFVSAIIAAPDDRAGVIDWRSGGFAHLRPTRDDPFPARTVVDHPGASWSPEHPMIVVRAVEWAEQALGAGEIGCPHLGCGGTLTRWGYGRRRRVRRLGAQILDVRPRRARCTRCASTQILLPASVQPRLADTTEVIGTALASKADGHGHRRIATELDRSPSTVRRWMRRATRNAHLQWLRQRGSQALIRLDPDTFNQLPRAASPLRDALTVLTAAACSARQRLGFNEPLWTLIGLHAHGRLLAAPT</sequence>
<name>A0ABY4QIR6_9MYCO</name>
<dbReference type="RefSeq" id="WP_249762848.1">
    <property type="nucleotide sequence ID" value="NZ_CP097320.1"/>
</dbReference>
<proteinExistence type="predicted"/>
<gene>
    <name evidence="1" type="ORF">M5I08_16705</name>
</gene>
<reference evidence="1" key="1">
    <citation type="submission" date="2022-05" db="EMBL/GenBank/DDBJ databases">
        <title>A methanotrophic Mycobacterium dominates a cave microbial ecosystem.</title>
        <authorList>
            <person name="Van Spanning R.J.M."/>
            <person name="Guan Q."/>
            <person name="Melkonian C."/>
            <person name="Gallant J."/>
            <person name="Polerecky L."/>
            <person name="Flot J.-F."/>
            <person name="Brandt B.W."/>
            <person name="Braster M."/>
            <person name="Iturbe Espinoza P."/>
            <person name="Aerts J."/>
            <person name="Meima-Franke M."/>
            <person name="Piersma S.R."/>
            <person name="Bunduc C."/>
            <person name="Ummels R."/>
            <person name="Pain A."/>
            <person name="Fleming E.J."/>
            <person name="van der Wel N."/>
            <person name="Gherman V.D."/>
            <person name="Sarbu S.M."/>
            <person name="Bodelier P.L.E."/>
            <person name="Bitter W."/>
        </authorList>
    </citation>
    <scope>NUCLEOTIDE SEQUENCE</scope>
    <source>
        <strain evidence="1">Sulfur Cave</strain>
    </source>
</reference>
<organism evidence="1 2">
    <name type="scientific">Candidatus Mycobacterium methanotrophicum</name>
    <dbReference type="NCBI Taxonomy" id="2943498"/>
    <lineage>
        <taxon>Bacteria</taxon>
        <taxon>Bacillati</taxon>
        <taxon>Actinomycetota</taxon>
        <taxon>Actinomycetes</taxon>
        <taxon>Mycobacteriales</taxon>
        <taxon>Mycobacteriaceae</taxon>
        <taxon>Mycobacterium</taxon>
    </lineage>
</organism>
<evidence type="ECO:0000313" key="2">
    <source>
        <dbReference type="Proteomes" id="UP001056610"/>
    </source>
</evidence>
<evidence type="ECO:0000313" key="1">
    <source>
        <dbReference type="EMBL" id="UQX09886.1"/>
    </source>
</evidence>
<keyword evidence="2" id="KW-1185">Reference proteome</keyword>
<accession>A0ABY4QIR6</accession>
<dbReference type="Pfam" id="PF13384">
    <property type="entry name" value="HTH_23"/>
    <property type="match status" value="1"/>
</dbReference>
<protein>
    <submittedName>
        <fullName evidence="1">Helix-turn-helix domain-containing protein</fullName>
    </submittedName>
</protein>
<dbReference type="EMBL" id="CP097320">
    <property type="protein sequence ID" value="UQX09886.1"/>
    <property type="molecule type" value="Genomic_DNA"/>
</dbReference>